<protein>
    <recommendedName>
        <fullName evidence="1">DUF1214 domain-containing protein</fullName>
    </recommendedName>
</protein>
<evidence type="ECO:0000259" key="1">
    <source>
        <dbReference type="Pfam" id="PF06742"/>
    </source>
</evidence>
<feature type="domain" description="DUF1214" evidence="1">
    <location>
        <begin position="262"/>
        <end position="336"/>
    </location>
</feature>
<sequence>MIALSVASVFLFGCTSSDDSNNTVGFVAPETVVDTSDWGTRPEATGLTSEEFIWSEGMDFAANLVKVNGLNTFNTPSIASVNNQILTTPNVNVLYTAAIVDTTGGFTLNLPVDNSRLVTAQIINLDTHTTPVHLTKGGEYTFSSETFDNHVGILVRIGVEDNADAEEQIDVISNELSVTATNANPLPSYDLDKLLATRTALKQEFAKSPMDSSGGMVETTDKIADWEKYTLISAAGWGLSAEERASYKLIPGPKDLECSTVTFEGPVVDTNANGFYSLTIYDKDMFLMADESNTIKGDETGQIEVTVGPKECKEGAENYLYAAKPWNIVLRAYEPEIEAFMNLPTATVVTQ</sequence>
<evidence type="ECO:0000313" key="2">
    <source>
        <dbReference type="EMBL" id="PMP05827.1"/>
    </source>
</evidence>
<dbReference type="Proteomes" id="UP000235611">
    <property type="component" value="Unassembled WGS sequence"/>
</dbReference>
<dbReference type="SUPFAM" id="SSF160935">
    <property type="entry name" value="VPA0735-like"/>
    <property type="match status" value="1"/>
</dbReference>
<gene>
    <name evidence="2" type="ORF">BCS93_18290</name>
</gene>
<dbReference type="AlphaFoldDB" id="A0AAP8MSJ5"/>
<proteinExistence type="predicted"/>
<dbReference type="Gene3D" id="2.60.120.600">
    <property type="entry name" value="Domain of unknown function DUF1214, C-terminal domain"/>
    <property type="match status" value="1"/>
</dbReference>
<comment type="caution">
    <text evidence="2">The sequence shown here is derived from an EMBL/GenBank/DDBJ whole genome shotgun (WGS) entry which is preliminary data.</text>
</comment>
<evidence type="ECO:0000313" key="3">
    <source>
        <dbReference type="Proteomes" id="UP000235611"/>
    </source>
</evidence>
<dbReference type="Pfam" id="PF06742">
    <property type="entry name" value="DUF1214"/>
    <property type="match status" value="1"/>
</dbReference>
<dbReference type="EMBL" id="MDBO01000134">
    <property type="protein sequence ID" value="PMP05827.1"/>
    <property type="molecule type" value="Genomic_DNA"/>
</dbReference>
<dbReference type="InterPro" id="IPR037049">
    <property type="entry name" value="DUF1214_C_sf"/>
</dbReference>
<reference evidence="3" key="1">
    <citation type="submission" date="2016-07" db="EMBL/GenBank/DDBJ databases">
        <title>Nontailed viruses are major unrecognized killers of bacteria in the ocean.</title>
        <authorList>
            <person name="Kauffman K."/>
            <person name="Hussain F."/>
            <person name="Yang J."/>
            <person name="Arevalo P."/>
            <person name="Brown J."/>
            <person name="Cutler M."/>
            <person name="Kelly L."/>
            <person name="Polz M.F."/>
        </authorList>
    </citation>
    <scope>NUCLEOTIDE SEQUENCE [LARGE SCALE GENOMIC DNA]</scope>
    <source>
        <strain evidence="3">10N.222.49.A5</strain>
    </source>
</reference>
<organism evidence="2 3">
    <name type="scientific">Vibrio breoganii</name>
    <dbReference type="NCBI Taxonomy" id="553239"/>
    <lineage>
        <taxon>Bacteria</taxon>
        <taxon>Pseudomonadati</taxon>
        <taxon>Pseudomonadota</taxon>
        <taxon>Gammaproteobacteria</taxon>
        <taxon>Vibrionales</taxon>
        <taxon>Vibrionaceae</taxon>
        <taxon>Vibrio</taxon>
    </lineage>
</organism>
<name>A0AAP8MSJ5_9VIBR</name>
<dbReference type="InterPro" id="IPR010621">
    <property type="entry name" value="DUF1214"/>
</dbReference>
<accession>A0AAP8MSJ5</accession>